<feature type="region of interest" description="Disordered" evidence="1">
    <location>
        <begin position="20"/>
        <end position="45"/>
    </location>
</feature>
<evidence type="ECO:0000313" key="3">
    <source>
        <dbReference type="EMBL" id="CAB4193841.1"/>
    </source>
</evidence>
<evidence type="ECO:0000313" key="2">
    <source>
        <dbReference type="EMBL" id="CAB4175548.1"/>
    </source>
</evidence>
<proteinExistence type="predicted"/>
<sequence>MAFSQVVKTHIQPSIKLVTLSDSDNSSDSKTPSNNKQSKNAQDFSQKAGVNTPYIKLGGQVITKIDYLVIDESGFIPTINLTFTDESGEFAGNYFPKRNLLVSIFINSGSDKLKPVKSDYLITSIKSIPVKNRGAIITLSKGTTYIISAELFVPRLYSNVSKSYPNMTSVDAIKAVCSDLGLGYAQNEFNVNDSMTWININTSPSNFLREISNYSYQDDTSFFTSFISKELIMTMVNVNEQLKQLESAETFMVTSDPLAVNLTQKQKDDPEKAALDESTMVNCLTNMRKNAKQANFIYEAHLISDQGSILKKEGYKKKIYYYDHLEESKTKFKSFYAAPLNTEGNNDASMLIPDDEGMDEIGNKKWMNINYGNTHEHWNAARVFNSHNLKELEKIKLKVLLKGVNFQVIRGMAIPVLLTTSMGEKIRRESNAELEVDANPDKQEINEETLDSQLTGWYYVKSATYVFDPTDHHQFSTELVLSRREWSPSKIKSTANA</sequence>
<reference evidence="3" key="1">
    <citation type="submission" date="2020-05" db="EMBL/GenBank/DDBJ databases">
        <authorList>
            <person name="Chiriac C."/>
            <person name="Salcher M."/>
            <person name="Ghai R."/>
            <person name="Kavagutti S V."/>
        </authorList>
    </citation>
    <scope>NUCLEOTIDE SEQUENCE</scope>
</reference>
<organism evidence="3">
    <name type="scientific">uncultured Caudovirales phage</name>
    <dbReference type="NCBI Taxonomy" id="2100421"/>
    <lineage>
        <taxon>Viruses</taxon>
        <taxon>Duplodnaviria</taxon>
        <taxon>Heunggongvirae</taxon>
        <taxon>Uroviricota</taxon>
        <taxon>Caudoviricetes</taxon>
        <taxon>Peduoviridae</taxon>
        <taxon>Maltschvirus</taxon>
        <taxon>Maltschvirus maltsch</taxon>
    </lineage>
</organism>
<evidence type="ECO:0000256" key="1">
    <source>
        <dbReference type="SAM" id="MobiDB-lite"/>
    </source>
</evidence>
<gene>
    <name evidence="3" type="ORF">UFOVP1247_212</name>
    <name evidence="2" type="ORF">UFOVP970_252</name>
</gene>
<dbReference type="EMBL" id="LR797195">
    <property type="protein sequence ID" value="CAB4193841.1"/>
    <property type="molecule type" value="Genomic_DNA"/>
</dbReference>
<protein>
    <submittedName>
        <fullName evidence="3">Uncharacterized protein</fullName>
    </submittedName>
</protein>
<name>A0A6J5RJR4_9CAUD</name>
<accession>A0A6J5RJR4</accession>
<dbReference type="EMBL" id="LR796916">
    <property type="protein sequence ID" value="CAB4175548.1"/>
    <property type="molecule type" value="Genomic_DNA"/>
</dbReference>